<name>A0A978UFH5_ZIZJJ</name>
<dbReference type="Proteomes" id="UP000813462">
    <property type="component" value="Unassembled WGS sequence"/>
</dbReference>
<gene>
    <name evidence="1" type="ORF">FEM48_Zijuj12G0208800</name>
</gene>
<evidence type="ECO:0000313" key="2">
    <source>
        <dbReference type="Proteomes" id="UP000813462"/>
    </source>
</evidence>
<organism evidence="1 2">
    <name type="scientific">Ziziphus jujuba var. spinosa</name>
    <dbReference type="NCBI Taxonomy" id="714518"/>
    <lineage>
        <taxon>Eukaryota</taxon>
        <taxon>Viridiplantae</taxon>
        <taxon>Streptophyta</taxon>
        <taxon>Embryophyta</taxon>
        <taxon>Tracheophyta</taxon>
        <taxon>Spermatophyta</taxon>
        <taxon>Magnoliopsida</taxon>
        <taxon>eudicotyledons</taxon>
        <taxon>Gunneridae</taxon>
        <taxon>Pentapetalae</taxon>
        <taxon>rosids</taxon>
        <taxon>fabids</taxon>
        <taxon>Rosales</taxon>
        <taxon>Rhamnaceae</taxon>
        <taxon>Paliureae</taxon>
        <taxon>Ziziphus</taxon>
    </lineage>
</organism>
<proteinExistence type="predicted"/>
<accession>A0A978UFH5</accession>
<dbReference type="EMBL" id="JAEACU010000012">
    <property type="protein sequence ID" value="KAH7513518.1"/>
    <property type="molecule type" value="Genomic_DNA"/>
</dbReference>
<dbReference type="AlphaFoldDB" id="A0A978UFH5"/>
<evidence type="ECO:0000313" key="1">
    <source>
        <dbReference type="EMBL" id="KAH7513518.1"/>
    </source>
</evidence>
<comment type="caution">
    <text evidence="1">The sequence shown here is derived from an EMBL/GenBank/DDBJ whole genome shotgun (WGS) entry which is preliminary data.</text>
</comment>
<protein>
    <submittedName>
        <fullName evidence="1">Uncharacterized protein</fullName>
    </submittedName>
</protein>
<reference evidence="1" key="1">
    <citation type="journal article" date="2021" name="Front. Plant Sci.">
        <title>Chromosome-Scale Genome Assembly for Chinese Sour Jujube and Insights Into Its Genome Evolution and Domestication Signature.</title>
        <authorList>
            <person name="Shen L.-Y."/>
            <person name="Luo H."/>
            <person name="Wang X.-L."/>
            <person name="Wang X.-M."/>
            <person name="Qiu X.-J."/>
            <person name="Liu H."/>
            <person name="Zhou S.-S."/>
            <person name="Jia K.-H."/>
            <person name="Nie S."/>
            <person name="Bao Y.-T."/>
            <person name="Zhang R.-G."/>
            <person name="Yun Q.-Z."/>
            <person name="Chai Y.-H."/>
            <person name="Lu J.-Y."/>
            <person name="Li Y."/>
            <person name="Zhao S.-W."/>
            <person name="Mao J.-F."/>
            <person name="Jia S.-G."/>
            <person name="Mao Y.-M."/>
        </authorList>
    </citation>
    <scope>NUCLEOTIDE SEQUENCE</scope>
    <source>
        <strain evidence="1">AT0</strain>
        <tissue evidence="1">Leaf</tissue>
    </source>
</reference>
<sequence>MMCEFKVLPRSRERPVTRFYPDGEATLVGLACDLSTQKFNLVLAGYHRTFSHRPDGALICLVFDSESNKWRNCSSILVLDLDCDIWRKMSLPEEVSYGSRNRVYLLESDGCLSVIQISDIWMKIFVLKNYEKEEWHLVDRVLVYHGKSRVWKEMYSMKNSSTLPLWFSAHAF</sequence>